<reference evidence="2 3" key="1">
    <citation type="submission" date="2016-07" db="EMBL/GenBank/DDBJ databases">
        <authorList>
            <person name="Lefevre C.T."/>
        </authorList>
    </citation>
    <scope>NUCLEOTIDE SEQUENCE [LARGE SCALE GENOMIC DNA]</scope>
    <source>
        <strain evidence="2">PR1</strain>
    </source>
</reference>
<dbReference type="InterPro" id="IPR057736">
    <property type="entry name" value="SAF_PseI/NeuA/NeuB"/>
</dbReference>
<dbReference type="CDD" id="cd11615">
    <property type="entry name" value="SAF_NeuB_like"/>
    <property type="match status" value="1"/>
</dbReference>
<dbReference type="SMART" id="SM00858">
    <property type="entry name" value="SAF"/>
    <property type="match status" value="1"/>
</dbReference>
<accession>A0A1C3RKW4</accession>
<dbReference type="InterPro" id="IPR051690">
    <property type="entry name" value="PseI-like"/>
</dbReference>
<dbReference type="Gene3D" id="3.90.1210.10">
    <property type="entry name" value="Antifreeze-like/N-acetylneuraminic acid synthase C-terminal domain"/>
    <property type="match status" value="1"/>
</dbReference>
<proteinExistence type="predicted"/>
<organism evidence="2 3">
    <name type="scientific">Candidatus Terasakiella magnetica</name>
    <dbReference type="NCBI Taxonomy" id="1867952"/>
    <lineage>
        <taxon>Bacteria</taxon>
        <taxon>Pseudomonadati</taxon>
        <taxon>Pseudomonadota</taxon>
        <taxon>Alphaproteobacteria</taxon>
        <taxon>Rhodospirillales</taxon>
        <taxon>Terasakiellaceae</taxon>
        <taxon>Terasakiella</taxon>
    </lineage>
</organism>
<feature type="domain" description="AFP-like" evidence="1">
    <location>
        <begin position="293"/>
        <end position="349"/>
    </location>
</feature>
<dbReference type="EC" id="2.5.1.97" evidence="2"/>
<dbReference type="Gene3D" id="3.20.20.70">
    <property type="entry name" value="Aldolase class I"/>
    <property type="match status" value="1"/>
</dbReference>
<keyword evidence="2" id="KW-0808">Transferase</keyword>
<evidence type="ECO:0000259" key="1">
    <source>
        <dbReference type="PROSITE" id="PS50844"/>
    </source>
</evidence>
<dbReference type="InterPro" id="IPR036732">
    <property type="entry name" value="AFP_Neu5c_C_sf"/>
</dbReference>
<keyword evidence="3" id="KW-1185">Reference proteome</keyword>
<protein>
    <submittedName>
        <fullName evidence="2">Pseudaminic acid synthase</fullName>
        <ecNumber evidence="2">2.5.1.97</ecNumber>
    </submittedName>
</protein>
<dbReference type="GO" id="GO:0016051">
    <property type="term" value="P:carbohydrate biosynthetic process"/>
    <property type="evidence" value="ECO:0007669"/>
    <property type="project" value="InterPro"/>
</dbReference>
<name>A0A1C3RKW4_9PROT</name>
<dbReference type="Pfam" id="PF03102">
    <property type="entry name" value="NeuB"/>
    <property type="match status" value="1"/>
</dbReference>
<dbReference type="NCBIfam" id="TIGR03586">
    <property type="entry name" value="PseI"/>
    <property type="match status" value="1"/>
</dbReference>
<dbReference type="InterPro" id="IPR006190">
    <property type="entry name" value="SAF_AFP_Neu5Ac"/>
</dbReference>
<gene>
    <name evidence="2" type="primary">pseI</name>
    <name evidence="2" type="ORF">MTBPR1_70143</name>
</gene>
<dbReference type="AlphaFoldDB" id="A0A1C3RKW4"/>
<dbReference type="PANTHER" id="PTHR42966">
    <property type="entry name" value="N-ACETYLNEURAMINATE SYNTHASE"/>
    <property type="match status" value="1"/>
</dbReference>
<evidence type="ECO:0000313" key="3">
    <source>
        <dbReference type="Proteomes" id="UP000231658"/>
    </source>
</evidence>
<dbReference type="Pfam" id="PF08666">
    <property type="entry name" value="SAF"/>
    <property type="match status" value="1"/>
</dbReference>
<dbReference type="PROSITE" id="PS50844">
    <property type="entry name" value="AFP_LIKE"/>
    <property type="match status" value="1"/>
</dbReference>
<sequence length="349" mass="38182">MRTINISNRPIGQGQPPYMIAEISANHGGDIERAKRIIEQSAKSGADAVKFQLYTADSLTLNCPQEDFLITGESLWKGRRLYELYEEAATPYEWFEELFAHARKHNVTPFASVFDEAGIEFMENLGAEAYKIASFETVDLGLISACAKTGKPLIISTGLCTLEDIQDAVDAFHDAGGTELILLQCNSSYPANPKESHLVNIPDMAKHFNVPIGYSDHTTTSVQAIAAVALGATVIEKHVIDAREPATADSAFSSLPEQFLELCDSCLAAFHARGEISYGPTEHEKGSIKFRRSLYVCKDIKQGEAFSKENVRSVRPGYGLAPKHLENVLKGKATQDLVAGTPVSWDVVE</sequence>
<dbReference type="EMBL" id="FLYE01000046">
    <property type="protein sequence ID" value="SCA57871.1"/>
    <property type="molecule type" value="Genomic_DNA"/>
</dbReference>
<dbReference type="InterPro" id="IPR013132">
    <property type="entry name" value="PseI/NeuA/B-like_N"/>
</dbReference>
<dbReference type="SUPFAM" id="SSF51269">
    <property type="entry name" value="AFP III-like domain"/>
    <property type="match status" value="1"/>
</dbReference>
<dbReference type="SUPFAM" id="SSF51569">
    <property type="entry name" value="Aldolase"/>
    <property type="match status" value="1"/>
</dbReference>
<evidence type="ECO:0000313" key="2">
    <source>
        <dbReference type="EMBL" id="SCA57871.1"/>
    </source>
</evidence>
<dbReference type="InterPro" id="IPR013785">
    <property type="entry name" value="Aldolase_TIM"/>
</dbReference>
<dbReference type="InterPro" id="IPR020030">
    <property type="entry name" value="Pseudaminic_synth_PseI"/>
</dbReference>
<dbReference type="STRING" id="1867952.MTBPR1_70143"/>
<dbReference type="GO" id="GO:0047444">
    <property type="term" value="F:N-acylneuraminate-9-phosphate synthase activity"/>
    <property type="evidence" value="ECO:0007669"/>
    <property type="project" value="TreeGrafter"/>
</dbReference>
<dbReference type="PANTHER" id="PTHR42966:SF2">
    <property type="entry name" value="PSEUDAMINIC ACID SYNTHASE"/>
    <property type="match status" value="1"/>
</dbReference>
<dbReference type="InterPro" id="IPR013974">
    <property type="entry name" value="SAF"/>
</dbReference>
<dbReference type="Proteomes" id="UP000231658">
    <property type="component" value="Unassembled WGS sequence"/>
</dbReference>